<dbReference type="EMBL" id="BMKN01000001">
    <property type="protein sequence ID" value="GGE48281.1"/>
    <property type="molecule type" value="Genomic_DNA"/>
</dbReference>
<organism evidence="3 4">
    <name type="scientific">Actibacterium pelagium</name>
    <dbReference type="NCBI Taxonomy" id="2029103"/>
    <lineage>
        <taxon>Bacteria</taxon>
        <taxon>Pseudomonadati</taxon>
        <taxon>Pseudomonadota</taxon>
        <taxon>Alphaproteobacteria</taxon>
        <taxon>Rhodobacterales</taxon>
        <taxon>Roseobacteraceae</taxon>
        <taxon>Actibacterium</taxon>
    </lineage>
</organism>
<dbReference type="RefSeq" id="WP_095595694.1">
    <property type="nucleotide sequence ID" value="NZ_BMKN01000001.1"/>
</dbReference>
<accession>A0A917AF71</accession>
<proteinExistence type="predicted"/>
<dbReference type="Pfam" id="PF01266">
    <property type="entry name" value="DAO"/>
    <property type="match status" value="1"/>
</dbReference>
<gene>
    <name evidence="3" type="ORF">GCM10011517_15130</name>
</gene>
<keyword evidence="1" id="KW-0560">Oxidoreductase</keyword>
<reference evidence="3" key="2">
    <citation type="submission" date="2020-09" db="EMBL/GenBank/DDBJ databases">
        <authorList>
            <person name="Sun Q."/>
            <person name="Zhou Y."/>
        </authorList>
    </citation>
    <scope>NUCLEOTIDE SEQUENCE</scope>
    <source>
        <strain evidence="3">CGMCC 1.16012</strain>
    </source>
</reference>
<dbReference type="Gene3D" id="3.30.9.10">
    <property type="entry name" value="D-Amino Acid Oxidase, subunit A, domain 2"/>
    <property type="match status" value="1"/>
</dbReference>
<name>A0A917AF71_9RHOB</name>
<evidence type="ECO:0000313" key="4">
    <source>
        <dbReference type="Proteomes" id="UP000606730"/>
    </source>
</evidence>
<evidence type="ECO:0000313" key="3">
    <source>
        <dbReference type="EMBL" id="GGE48281.1"/>
    </source>
</evidence>
<sequence>MDHIKSYYAATARNRVDYPTLQSDITADVAVVGGGFTGVATALELAERGYSVALCEANKIGWGATGRNGGQITGSLSGDVAMQREFRRTLGDEASDFVWSLRWRGHDIIKNRVEKYKIDCALQFGHMQTAMTQAHMKELTQTYTEGCAKGMQDDLSLIPQDQMRDYLETDLYIGGLLNKRNMHVHSLDLCLGQAKAVCDLGGSVFENSPVEAIEYGPKPIIRTAQGSVRAEKIVLAGNAYHLLEQKKLGGKLFPAALSNMATEPLSQEDAQAINPHKLAVYDSRFVLDYYRLTEDNRVMFGGGTNYSGRDSQDIVGELLPLLERTFPRLKGIGVDYSWSGTDGIILNRIPQVGRLDRNIFYVQGYSGHGIALSHILAEITAEAISGHTREFDVFENVRHWHLPVNRTMGSLMIAIGMFYYTLRDKLSQLG</sequence>
<dbReference type="OrthoDB" id="9806601at2"/>
<dbReference type="Gene3D" id="3.50.50.60">
    <property type="entry name" value="FAD/NAD(P)-binding domain"/>
    <property type="match status" value="1"/>
</dbReference>
<dbReference type="Proteomes" id="UP000606730">
    <property type="component" value="Unassembled WGS sequence"/>
</dbReference>
<dbReference type="AlphaFoldDB" id="A0A917AF71"/>
<evidence type="ECO:0000256" key="1">
    <source>
        <dbReference type="ARBA" id="ARBA00023002"/>
    </source>
</evidence>
<dbReference type="GO" id="GO:0005737">
    <property type="term" value="C:cytoplasm"/>
    <property type="evidence" value="ECO:0007669"/>
    <property type="project" value="TreeGrafter"/>
</dbReference>
<dbReference type="InterPro" id="IPR036188">
    <property type="entry name" value="FAD/NAD-bd_sf"/>
</dbReference>
<dbReference type="PANTHER" id="PTHR13847:SF249">
    <property type="entry name" value="OXIDOREDUCTASE-RELATED"/>
    <property type="match status" value="1"/>
</dbReference>
<comment type="caution">
    <text evidence="3">The sequence shown here is derived from an EMBL/GenBank/DDBJ whole genome shotgun (WGS) entry which is preliminary data.</text>
</comment>
<keyword evidence="4" id="KW-1185">Reference proteome</keyword>
<reference evidence="3" key="1">
    <citation type="journal article" date="2014" name="Int. J. Syst. Evol. Microbiol.">
        <title>Complete genome sequence of Corynebacterium casei LMG S-19264T (=DSM 44701T), isolated from a smear-ripened cheese.</title>
        <authorList>
            <consortium name="US DOE Joint Genome Institute (JGI-PGF)"/>
            <person name="Walter F."/>
            <person name="Albersmeier A."/>
            <person name="Kalinowski J."/>
            <person name="Ruckert C."/>
        </authorList>
    </citation>
    <scope>NUCLEOTIDE SEQUENCE</scope>
    <source>
        <strain evidence="3">CGMCC 1.16012</strain>
    </source>
</reference>
<dbReference type="PANTHER" id="PTHR13847">
    <property type="entry name" value="SARCOSINE DEHYDROGENASE-RELATED"/>
    <property type="match status" value="1"/>
</dbReference>
<protein>
    <submittedName>
        <fullName evidence="3">FAD-dependent oxidoreductase</fullName>
    </submittedName>
</protein>
<feature type="domain" description="FAD dependent oxidoreductase" evidence="2">
    <location>
        <begin position="28"/>
        <end position="382"/>
    </location>
</feature>
<dbReference type="InterPro" id="IPR006076">
    <property type="entry name" value="FAD-dep_OxRdtase"/>
</dbReference>
<dbReference type="GO" id="GO:0016491">
    <property type="term" value="F:oxidoreductase activity"/>
    <property type="evidence" value="ECO:0007669"/>
    <property type="project" value="UniProtKB-KW"/>
</dbReference>
<dbReference type="SUPFAM" id="SSF51905">
    <property type="entry name" value="FAD/NAD(P)-binding domain"/>
    <property type="match status" value="1"/>
</dbReference>
<evidence type="ECO:0000259" key="2">
    <source>
        <dbReference type="Pfam" id="PF01266"/>
    </source>
</evidence>